<evidence type="ECO:0000313" key="3">
    <source>
        <dbReference type="Proteomes" id="UP000266016"/>
    </source>
</evidence>
<evidence type="ECO:0000313" key="2">
    <source>
        <dbReference type="EMBL" id="RID89060.1"/>
    </source>
</evidence>
<comment type="caution">
    <text evidence="2">The sequence shown here is derived from an EMBL/GenBank/DDBJ whole genome shotgun (WGS) entry which is preliminary data.</text>
</comment>
<dbReference type="SUPFAM" id="SSF56645">
    <property type="entry name" value="Acyl-CoA dehydrogenase NM domain-like"/>
    <property type="match status" value="1"/>
</dbReference>
<keyword evidence="3" id="KW-1185">Reference proteome</keyword>
<feature type="domain" description="HpaB/PvcC/4-BUDH C-terminal" evidence="1">
    <location>
        <begin position="257"/>
        <end position="354"/>
    </location>
</feature>
<dbReference type="Pfam" id="PF03241">
    <property type="entry name" value="HpaB"/>
    <property type="match status" value="1"/>
</dbReference>
<dbReference type="Gene3D" id="1.20.140.10">
    <property type="entry name" value="Butyryl-CoA Dehydrogenase, subunit A, domain 3"/>
    <property type="match status" value="1"/>
</dbReference>
<dbReference type="GO" id="GO:0016627">
    <property type="term" value="F:oxidoreductase activity, acting on the CH-CH group of donors"/>
    <property type="evidence" value="ECO:0007669"/>
    <property type="project" value="InterPro"/>
</dbReference>
<proteinExistence type="predicted"/>
<dbReference type="InterPro" id="IPR036250">
    <property type="entry name" value="AcylCo_DH-like_C"/>
</dbReference>
<protein>
    <recommendedName>
        <fullName evidence="1">HpaB/PvcC/4-BUDH C-terminal domain-containing protein</fullName>
    </recommendedName>
</protein>
<dbReference type="PANTHER" id="PTHR36117:SF3">
    <property type="entry name" value="4-HYDROXYPHENYLACETATE 3-MONOOXYGENASE-RELATED"/>
    <property type="match status" value="1"/>
</dbReference>
<dbReference type="EMBL" id="QWVS01000002">
    <property type="protein sequence ID" value="RID89060.1"/>
    <property type="molecule type" value="Genomic_DNA"/>
</dbReference>
<dbReference type="PANTHER" id="PTHR36117">
    <property type="entry name" value="4-HYDROXYPHENYLACETATE 3-MONOOXYGENASE-RELATED"/>
    <property type="match status" value="1"/>
</dbReference>
<dbReference type="InterPro" id="IPR004925">
    <property type="entry name" value="HpaB/PvcC/4-BUDH"/>
</dbReference>
<dbReference type="Proteomes" id="UP000266016">
    <property type="component" value="Unassembled WGS sequence"/>
</dbReference>
<dbReference type="RefSeq" id="WP_119115170.1">
    <property type="nucleotide sequence ID" value="NZ_QWVS01000002.1"/>
</dbReference>
<reference evidence="2 3" key="1">
    <citation type="submission" date="2018-08" db="EMBL/GenBank/DDBJ databases">
        <title>Bacillus jemisoniae sp. nov., Bacillus chryseoplanitiae sp. nov., Bacillus resnikiae sp. nov., and Bacillus frankliniae sp. nov., isolated from Viking spacecraft and associated surfaces.</title>
        <authorList>
            <person name="Seuylemezian A."/>
            <person name="Vaishampayan P."/>
        </authorList>
    </citation>
    <scope>NUCLEOTIDE SEQUENCE [LARGE SCALE GENOMIC DNA]</scope>
    <source>
        <strain evidence="2 3">MA001</strain>
    </source>
</reference>
<accession>A0A398BMQ9</accession>
<dbReference type="InterPro" id="IPR009100">
    <property type="entry name" value="AcylCoA_DH/oxidase_NM_dom_sf"/>
</dbReference>
<gene>
    <name evidence="2" type="ORF">D1953_00335</name>
</gene>
<dbReference type="AlphaFoldDB" id="A0A398BMQ9"/>
<name>A0A398BMQ9_9BACI</name>
<sequence length="438" mass="50901">MSKGQEGSYLVKIQDGRQVWVGEEKVDLFSYLTSTTFEVHAISKFLDERWNVDSVPFNGHENFHYSPLSVPKTTLELENQKFHLSYWFPEGPFFSEGWTDITHAILQGWYFNRNHLQPPFTEFSESINLLVQRLKQEKRLVTMPYRLLGSPERIQRSTLKVTRQTEDSIFIDGIQKFPSDSLVVHELLTFASHQDQELLFTVPLNRDGVSLHVQSGDLDSGVVVHFKNVCIPWNTVLVQEKLEYMTSLFDSDHVTTYPDYQRVSSFYHQLEWLTSLAFYVVKETGESGKLHIQEVLGELLQQLDILKAYLHLSEIKAEQHSGGVVPHQQALQTAKYQGISFYKRAIEILQRVSGELYLQNYYGDETHNDSKKLYSLISDYIASPAALSRQQYQSFHAGDSEYAWANYYQAYSTDFLKNRLKDFWDFHKTEKLFSALPK</sequence>
<dbReference type="InterPro" id="IPR024719">
    <property type="entry name" value="HpaB/PvcC/4-BUDH_C"/>
</dbReference>
<organism evidence="2 3">
    <name type="scientific">Peribacillus asahii</name>
    <dbReference type="NCBI Taxonomy" id="228899"/>
    <lineage>
        <taxon>Bacteria</taxon>
        <taxon>Bacillati</taxon>
        <taxon>Bacillota</taxon>
        <taxon>Bacilli</taxon>
        <taxon>Bacillales</taxon>
        <taxon>Bacillaceae</taxon>
        <taxon>Peribacillus</taxon>
    </lineage>
</organism>
<evidence type="ECO:0000259" key="1">
    <source>
        <dbReference type="Pfam" id="PF03241"/>
    </source>
</evidence>
<dbReference type="SUPFAM" id="SSF47203">
    <property type="entry name" value="Acyl-CoA dehydrogenase C-terminal domain-like"/>
    <property type="match status" value="1"/>
</dbReference>